<dbReference type="Proteomes" id="UP001346149">
    <property type="component" value="Unassembled WGS sequence"/>
</dbReference>
<sequence>MMRRSKVSLLVLGLVVAAIFLFISSEVAATTAQGGTSTSSENRVNDQHIHGDEDAFSLPKGFPKRFPPFRPPRPPTFTCRTCCNRGRGSNCRFPCCRCCYGTHMAPEVKPQN</sequence>
<reference evidence="3 4" key="1">
    <citation type="journal article" date="2023" name="Hortic Res">
        <title>Pangenome of water caltrop reveals structural variations and asymmetric subgenome divergence after allopolyploidization.</title>
        <authorList>
            <person name="Zhang X."/>
            <person name="Chen Y."/>
            <person name="Wang L."/>
            <person name="Yuan Y."/>
            <person name="Fang M."/>
            <person name="Shi L."/>
            <person name="Lu R."/>
            <person name="Comes H.P."/>
            <person name="Ma Y."/>
            <person name="Chen Y."/>
            <person name="Huang G."/>
            <person name="Zhou Y."/>
            <person name="Zheng Z."/>
            <person name="Qiu Y."/>
        </authorList>
    </citation>
    <scope>NUCLEOTIDE SEQUENCE [LARGE SCALE GENOMIC DNA]</scope>
    <source>
        <strain evidence="3">F231</strain>
    </source>
</reference>
<keyword evidence="2" id="KW-0732">Signal</keyword>
<protein>
    <recommendedName>
        <fullName evidence="5">Hepcidin</fullName>
    </recommendedName>
</protein>
<dbReference type="EMBL" id="JAXQNO010000006">
    <property type="protein sequence ID" value="KAK4796459.1"/>
    <property type="molecule type" value="Genomic_DNA"/>
</dbReference>
<evidence type="ECO:0000313" key="4">
    <source>
        <dbReference type="Proteomes" id="UP001346149"/>
    </source>
</evidence>
<accession>A0AAN7R8Y2</accession>
<feature type="compositionally biased region" description="Basic and acidic residues" evidence="1">
    <location>
        <begin position="43"/>
        <end position="53"/>
    </location>
</feature>
<evidence type="ECO:0000313" key="3">
    <source>
        <dbReference type="EMBL" id="KAK4796459.1"/>
    </source>
</evidence>
<evidence type="ECO:0000256" key="2">
    <source>
        <dbReference type="SAM" id="SignalP"/>
    </source>
</evidence>
<comment type="caution">
    <text evidence="3">The sequence shown here is derived from an EMBL/GenBank/DDBJ whole genome shotgun (WGS) entry which is preliminary data.</text>
</comment>
<evidence type="ECO:0000256" key="1">
    <source>
        <dbReference type="SAM" id="MobiDB-lite"/>
    </source>
</evidence>
<gene>
    <name evidence="3" type="ORF">SAY86_028785</name>
</gene>
<name>A0AAN7R8Y2_TRANT</name>
<dbReference type="AlphaFoldDB" id="A0AAN7R8Y2"/>
<proteinExistence type="predicted"/>
<evidence type="ECO:0008006" key="5">
    <source>
        <dbReference type="Google" id="ProtNLM"/>
    </source>
</evidence>
<organism evidence="3 4">
    <name type="scientific">Trapa natans</name>
    <name type="common">Water chestnut</name>
    <dbReference type="NCBI Taxonomy" id="22666"/>
    <lineage>
        <taxon>Eukaryota</taxon>
        <taxon>Viridiplantae</taxon>
        <taxon>Streptophyta</taxon>
        <taxon>Embryophyta</taxon>
        <taxon>Tracheophyta</taxon>
        <taxon>Spermatophyta</taxon>
        <taxon>Magnoliopsida</taxon>
        <taxon>eudicotyledons</taxon>
        <taxon>Gunneridae</taxon>
        <taxon>Pentapetalae</taxon>
        <taxon>rosids</taxon>
        <taxon>malvids</taxon>
        <taxon>Myrtales</taxon>
        <taxon>Lythraceae</taxon>
        <taxon>Trapa</taxon>
    </lineage>
</organism>
<feature type="signal peptide" evidence="2">
    <location>
        <begin position="1"/>
        <end position="29"/>
    </location>
</feature>
<feature type="compositionally biased region" description="Low complexity" evidence="1">
    <location>
        <begin position="31"/>
        <end position="40"/>
    </location>
</feature>
<feature type="chain" id="PRO_5042830246" description="Hepcidin" evidence="2">
    <location>
        <begin position="30"/>
        <end position="112"/>
    </location>
</feature>
<feature type="region of interest" description="Disordered" evidence="1">
    <location>
        <begin position="31"/>
        <end position="59"/>
    </location>
</feature>
<keyword evidence="4" id="KW-1185">Reference proteome</keyword>